<dbReference type="InterPro" id="IPR000923">
    <property type="entry name" value="BlueCu_1"/>
</dbReference>
<evidence type="ECO:0000256" key="3">
    <source>
        <dbReference type="ARBA" id="ARBA00022723"/>
    </source>
</evidence>
<proteinExistence type="predicted"/>
<evidence type="ECO:0000259" key="8">
    <source>
        <dbReference type="Pfam" id="PF00127"/>
    </source>
</evidence>
<dbReference type="AlphaFoldDB" id="A0A1F4XJ30"/>
<protein>
    <recommendedName>
        <fullName evidence="8">Blue (type 1) copper domain-containing protein</fullName>
    </recommendedName>
</protein>
<reference evidence="9 10" key="1">
    <citation type="journal article" date="2016" name="Nat. Commun.">
        <title>Thousands of microbial genomes shed light on interconnected biogeochemical processes in an aquifer system.</title>
        <authorList>
            <person name="Anantharaman K."/>
            <person name="Brown C.T."/>
            <person name="Hug L.A."/>
            <person name="Sharon I."/>
            <person name="Castelle C.J."/>
            <person name="Probst A.J."/>
            <person name="Thomas B.C."/>
            <person name="Singh A."/>
            <person name="Wilkins M.J."/>
            <person name="Karaoz U."/>
            <person name="Brodie E.L."/>
            <person name="Williams K.H."/>
            <person name="Hubbard S.S."/>
            <person name="Banfield J.F."/>
        </authorList>
    </citation>
    <scope>NUCLEOTIDE SEQUENCE [LARGE SCALE GENOMIC DNA]</scope>
</reference>
<name>A0A1F4XJ30_9BACT</name>
<evidence type="ECO:0000313" key="9">
    <source>
        <dbReference type="EMBL" id="OGC81618.1"/>
    </source>
</evidence>
<dbReference type="InterPro" id="IPR052721">
    <property type="entry name" value="ET_Amicyanin"/>
</dbReference>
<dbReference type="STRING" id="1817814.A2V81_05095"/>
<keyword evidence="6 7" id="KW-0186">Copper</keyword>
<accession>A0A1F4XJ30</accession>
<keyword evidence="5" id="KW-0249">Electron transport</keyword>
<dbReference type="PANTHER" id="PTHR36507:SF1">
    <property type="entry name" value="BLL1555 PROTEIN"/>
    <property type="match status" value="1"/>
</dbReference>
<feature type="binding site" evidence="7">
    <location>
        <position position="156"/>
    </location>
    <ligand>
        <name>Cu cation</name>
        <dbReference type="ChEBI" id="CHEBI:23378"/>
    </ligand>
</feature>
<evidence type="ECO:0000256" key="4">
    <source>
        <dbReference type="ARBA" id="ARBA00022764"/>
    </source>
</evidence>
<evidence type="ECO:0000256" key="2">
    <source>
        <dbReference type="ARBA" id="ARBA00022448"/>
    </source>
</evidence>
<evidence type="ECO:0000256" key="1">
    <source>
        <dbReference type="ARBA" id="ARBA00004418"/>
    </source>
</evidence>
<dbReference type="Gene3D" id="2.60.40.420">
    <property type="entry name" value="Cupredoxins - blue copper proteins"/>
    <property type="match status" value="1"/>
</dbReference>
<dbReference type="GO" id="GO:0009055">
    <property type="term" value="F:electron transfer activity"/>
    <property type="evidence" value="ECO:0007669"/>
    <property type="project" value="InterPro"/>
</dbReference>
<sequence>MTSTDNKEWTDGNVVIEDNNTVLKIALKSGMLDGLYKVTYYACWPDKSCHDGEFSFAIDSSKKTVYTDMRNQTSVTVSMKDFNFEPRQIIISPGTKVTWSNEGSFGHFVNTETHPEHTYFPEQNSREVASGESFSTTFQIPGQYNYHCSAHVPQNMLGSIVVVN</sequence>
<evidence type="ECO:0000313" key="10">
    <source>
        <dbReference type="Proteomes" id="UP000177614"/>
    </source>
</evidence>
<organism evidence="9 10">
    <name type="scientific">Candidatus Abawacabacteria bacterium RBG_16_42_10</name>
    <dbReference type="NCBI Taxonomy" id="1817814"/>
    <lineage>
        <taxon>Bacteria</taxon>
        <taxon>Candidatus Abawacaibacteriota</taxon>
    </lineage>
</organism>
<feature type="domain" description="Blue (type 1) copper" evidence="8">
    <location>
        <begin position="73"/>
        <end position="162"/>
    </location>
</feature>
<feature type="binding site" evidence="7">
    <location>
        <position position="148"/>
    </location>
    <ligand>
        <name>Cu cation</name>
        <dbReference type="ChEBI" id="CHEBI:23378"/>
    </ligand>
</feature>
<dbReference type="SUPFAM" id="SSF49503">
    <property type="entry name" value="Cupredoxins"/>
    <property type="match status" value="1"/>
</dbReference>
<dbReference type="GO" id="GO:0005507">
    <property type="term" value="F:copper ion binding"/>
    <property type="evidence" value="ECO:0007669"/>
    <property type="project" value="InterPro"/>
</dbReference>
<dbReference type="InterPro" id="IPR002386">
    <property type="entry name" value="Amicyanin/Pseudoazurin"/>
</dbReference>
<dbReference type="EMBL" id="MEWR01000023">
    <property type="protein sequence ID" value="OGC81618.1"/>
    <property type="molecule type" value="Genomic_DNA"/>
</dbReference>
<keyword evidence="2" id="KW-0813">Transport</keyword>
<keyword evidence="3 7" id="KW-0479">Metal-binding</keyword>
<evidence type="ECO:0000256" key="7">
    <source>
        <dbReference type="PIRSR" id="PIRSR602386-1"/>
    </source>
</evidence>
<keyword evidence="4" id="KW-0574">Periplasm</keyword>
<evidence type="ECO:0000256" key="5">
    <source>
        <dbReference type="ARBA" id="ARBA00022982"/>
    </source>
</evidence>
<dbReference type="Pfam" id="PF00127">
    <property type="entry name" value="Copper-bind"/>
    <property type="match status" value="1"/>
</dbReference>
<feature type="binding site" evidence="7">
    <location>
        <position position="151"/>
    </location>
    <ligand>
        <name>Cu cation</name>
        <dbReference type="ChEBI" id="CHEBI:23378"/>
    </ligand>
</feature>
<dbReference type="GO" id="GO:0042597">
    <property type="term" value="C:periplasmic space"/>
    <property type="evidence" value="ECO:0007669"/>
    <property type="project" value="UniProtKB-SubCell"/>
</dbReference>
<dbReference type="Proteomes" id="UP000177614">
    <property type="component" value="Unassembled WGS sequence"/>
</dbReference>
<dbReference type="PRINTS" id="PR00155">
    <property type="entry name" value="AMICYANIN"/>
</dbReference>
<comment type="cofactor">
    <cofactor evidence="7">
        <name>Cu cation</name>
        <dbReference type="ChEBI" id="CHEBI:23378"/>
    </cofactor>
    <text evidence="7">Binds 1 copper ion per subunit.</text>
</comment>
<gene>
    <name evidence="9" type="ORF">A2V81_05095</name>
</gene>
<evidence type="ECO:0000256" key="6">
    <source>
        <dbReference type="ARBA" id="ARBA00023008"/>
    </source>
</evidence>
<comment type="caution">
    <text evidence="9">The sequence shown here is derived from an EMBL/GenBank/DDBJ whole genome shotgun (WGS) entry which is preliminary data.</text>
</comment>
<feature type="binding site" evidence="7">
    <location>
        <position position="107"/>
    </location>
    <ligand>
        <name>Cu cation</name>
        <dbReference type="ChEBI" id="CHEBI:23378"/>
    </ligand>
</feature>
<dbReference type="InterPro" id="IPR008972">
    <property type="entry name" value="Cupredoxin"/>
</dbReference>
<comment type="subcellular location">
    <subcellularLocation>
        <location evidence="1">Periplasm</location>
    </subcellularLocation>
</comment>
<dbReference type="PANTHER" id="PTHR36507">
    <property type="entry name" value="BLL1555 PROTEIN"/>
    <property type="match status" value="1"/>
</dbReference>